<dbReference type="HOGENOM" id="CLU_038800_1_0_9"/>
<accession>F5RQD5</accession>
<dbReference type="Gene3D" id="6.10.250.3100">
    <property type="match status" value="1"/>
</dbReference>
<keyword evidence="3" id="KW-0808">Transferase</keyword>
<dbReference type="InterPro" id="IPR013630">
    <property type="entry name" value="Methyltransf_Zn-bd_dom_put"/>
</dbReference>
<dbReference type="AlphaFoldDB" id="F5RQD5"/>
<feature type="domain" description="Methyltransferase putative zinc binding" evidence="1">
    <location>
        <begin position="14"/>
        <end position="75"/>
    </location>
</feature>
<keyword evidence="4" id="KW-1185">Reference proteome</keyword>
<dbReference type="STRING" id="888060.HMPREF9081_2471"/>
<evidence type="ECO:0000259" key="2">
    <source>
        <dbReference type="Pfam" id="PF08484"/>
    </source>
</evidence>
<dbReference type="Gene3D" id="3.40.50.150">
    <property type="entry name" value="Vaccinia Virus protein VP39"/>
    <property type="match status" value="1"/>
</dbReference>
<proteinExistence type="predicted"/>
<dbReference type="Pfam" id="PF08484">
    <property type="entry name" value="Methyltransf_14"/>
    <property type="match status" value="1"/>
</dbReference>
<dbReference type="Gene3D" id="3.40.50.720">
    <property type="entry name" value="NAD(P)-binding Rossmann-like Domain"/>
    <property type="match status" value="1"/>
</dbReference>
<dbReference type="GO" id="GO:0032259">
    <property type="term" value="P:methylation"/>
    <property type="evidence" value="ECO:0007669"/>
    <property type="project" value="UniProtKB-KW"/>
</dbReference>
<dbReference type="Pfam" id="PF08421">
    <property type="entry name" value="Methyltransf_13"/>
    <property type="match status" value="1"/>
</dbReference>
<dbReference type="InterPro" id="IPR029063">
    <property type="entry name" value="SAM-dependent_MTases_sf"/>
</dbReference>
<dbReference type="Pfam" id="PF13489">
    <property type="entry name" value="Methyltransf_23"/>
    <property type="match status" value="1"/>
</dbReference>
<dbReference type="InterPro" id="IPR038576">
    <property type="entry name" value="Methyltransf_Zn-bd_dom_put_sf"/>
</dbReference>
<protein>
    <submittedName>
        <fullName evidence="3">C-methyltransferase</fullName>
    </submittedName>
</protein>
<comment type="caution">
    <text evidence="3">The sequence shown here is derived from an EMBL/GenBank/DDBJ whole genome shotgun (WGS) entry which is preliminary data.</text>
</comment>
<organism evidence="3 4">
    <name type="scientific">Centipeda periodontii DSM 2778</name>
    <dbReference type="NCBI Taxonomy" id="888060"/>
    <lineage>
        <taxon>Bacteria</taxon>
        <taxon>Bacillati</taxon>
        <taxon>Bacillota</taxon>
        <taxon>Negativicutes</taxon>
        <taxon>Selenomonadales</taxon>
        <taxon>Selenomonadaceae</taxon>
        <taxon>Centipeda</taxon>
    </lineage>
</organism>
<feature type="domain" description="C-methyltransferase" evidence="2">
    <location>
        <begin position="254"/>
        <end position="413"/>
    </location>
</feature>
<sequence length="418" mass="47134">MKGKESNQMREHCCRFCKSRLDDTMIDLGMSPLANSYISKENEDMGQMTYPLHVRVCKQCFLVQLDEFESPQDIFEEYAYFSSYSQGWLAHAKKYTEHMMEHYGIGADTRVIEIASNDGYLLQYFKEKGVPVLGIEPAANVAKIAVGKGIETVVDFFGTRLAEQLVKEEKKADLLLGNNVLAHVPDINDFVEGMRIILADDGILTMEFPHVLHLIEKAEFDTIYHEHFSYLSLYTVRQIFAAHGLRIFHVKTLPTHGGSLRVYACRETSSRHALCPSVDAILAEEEAHGLQKLGTYTSFDEKAKKIKYDLLELLIECKRAGKCIVGYGAAAKGNTLLNFCGIGTEFLDFIVDKNPYKQNTLLPGSRIPVLAPSEIEKVKADYVLILPWNLTDEIVEEMACIREWGGKFIVSIPSVKVL</sequence>
<evidence type="ECO:0000313" key="4">
    <source>
        <dbReference type="Proteomes" id="UP000004067"/>
    </source>
</evidence>
<evidence type="ECO:0000259" key="1">
    <source>
        <dbReference type="Pfam" id="PF08421"/>
    </source>
</evidence>
<dbReference type="Gene3D" id="6.20.50.110">
    <property type="entry name" value="Methyltransferase, zinc-binding domain"/>
    <property type="match status" value="1"/>
</dbReference>
<dbReference type="eggNOG" id="COG2227">
    <property type="taxonomic scope" value="Bacteria"/>
</dbReference>
<dbReference type="RefSeq" id="WP_006307649.1">
    <property type="nucleotide sequence ID" value="NZ_GL892076.1"/>
</dbReference>
<dbReference type="PANTHER" id="PTHR43861:SF5">
    <property type="entry name" value="BLL5978 PROTEIN"/>
    <property type="match status" value="1"/>
</dbReference>
<dbReference type="PANTHER" id="PTHR43861">
    <property type="entry name" value="TRANS-ACONITATE 2-METHYLTRANSFERASE-RELATED"/>
    <property type="match status" value="1"/>
</dbReference>
<evidence type="ECO:0000313" key="3">
    <source>
        <dbReference type="EMBL" id="EGK56969.1"/>
    </source>
</evidence>
<dbReference type="GO" id="GO:0008168">
    <property type="term" value="F:methyltransferase activity"/>
    <property type="evidence" value="ECO:0007669"/>
    <property type="project" value="UniProtKB-KW"/>
</dbReference>
<gene>
    <name evidence="3" type="ORF">HMPREF9081_2471</name>
</gene>
<dbReference type="SUPFAM" id="SSF53335">
    <property type="entry name" value="S-adenosyl-L-methionine-dependent methyltransferases"/>
    <property type="match status" value="1"/>
</dbReference>
<dbReference type="InterPro" id="IPR013691">
    <property type="entry name" value="MeTrfase_14"/>
</dbReference>
<dbReference type="EMBL" id="AFHQ01000060">
    <property type="protein sequence ID" value="EGK56969.1"/>
    <property type="molecule type" value="Genomic_DNA"/>
</dbReference>
<dbReference type="Proteomes" id="UP000004067">
    <property type="component" value="Unassembled WGS sequence"/>
</dbReference>
<keyword evidence="3" id="KW-0489">Methyltransferase</keyword>
<reference evidence="3 4" key="1">
    <citation type="submission" date="2011-04" db="EMBL/GenBank/DDBJ databases">
        <authorList>
            <person name="Muzny D."/>
            <person name="Qin X."/>
            <person name="Deng J."/>
            <person name="Jiang H."/>
            <person name="Liu Y."/>
            <person name="Qu J."/>
            <person name="Song X.-Z."/>
            <person name="Zhang L."/>
            <person name="Thornton R."/>
            <person name="Coyle M."/>
            <person name="Francisco L."/>
            <person name="Jackson L."/>
            <person name="Javaid M."/>
            <person name="Korchina V."/>
            <person name="Kovar C."/>
            <person name="Mata R."/>
            <person name="Mathew T."/>
            <person name="Ngo R."/>
            <person name="Nguyen L."/>
            <person name="Nguyen N."/>
            <person name="Okwuonu G."/>
            <person name="Ongeri F."/>
            <person name="Pham C."/>
            <person name="Simmons D."/>
            <person name="Wilczek-Boney K."/>
            <person name="Hale W."/>
            <person name="Jakkamsetti A."/>
            <person name="Pham P."/>
            <person name="Ruth R."/>
            <person name="San Lucas F."/>
            <person name="Warren J."/>
            <person name="Zhang J."/>
            <person name="Zhao Z."/>
            <person name="Zhou C."/>
            <person name="Zhu D."/>
            <person name="Lee S."/>
            <person name="Bess C."/>
            <person name="Blankenburg K."/>
            <person name="Forbes L."/>
            <person name="Fu Q."/>
            <person name="Gubbala S."/>
            <person name="Hirani K."/>
            <person name="Jayaseelan J.C."/>
            <person name="Lara F."/>
            <person name="Munidasa M."/>
            <person name="Palculict T."/>
            <person name="Patil S."/>
            <person name="Pu L.-L."/>
            <person name="Saada N."/>
            <person name="Tang L."/>
            <person name="Weissenberger G."/>
            <person name="Zhu Y."/>
            <person name="Hemphill L."/>
            <person name="Shang Y."/>
            <person name="Youmans B."/>
            <person name="Ayvaz T."/>
            <person name="Ross M."/>
            <person name="Santibanez J."/>
            <person name="Aqrawi P."/>
            <person name="Gross S."/>
            <person name="Joshi V."/>
            <person name="Fowler G."/>
            <person name="Nazareth L."/>
            <person name="Reid J."/>
            <person name="Worley K."/>
            <person name="Petrosino J."/>
            <person name="Highlander S."/>
            <person name="Gibbs R."/>
        </authorList>
    </citation>
    <scope>NUCLEOTIDE SEQUENCE [LARGE SCALE GENOMIC DNA]</scope>
    <source>
        <strain evidence="3 4">DSM 2778</strain>
    </source>
</reference>
<name>F5RQD5_9FIRM</name>